<evidence type="ECO:0000313" key="1">
    <source>
        <dbReference type="EMBL" id="MBJ7597874.1"/>
    </source>
</evidence>
<reference evidence="1" key="1">
    <citation type="submission" date="2020-10" db="EMBL/GenBank/DDBJ databases">
        <title>Ca. Dormibacterota MAGs.</title>
        <authorList>
            <person name="Montgomery K."/>
        </authorList>
    </citation>
    <scope>NUCLEOTIDE SEQUENCE [LARGE SCALE GENOMIC DNA]</scope>
    <source>
        <strain evidence="1">SC8812_S17_10</strain>
    </source>
</reference>
<name>A0A934N8R0_9BACT</name>
<sequence length="113" mass="11682">MANLALGPSPGSGRAACLEETIGPVAQKVPVVFGETGETYDESECSAQNMSVILPWADAHNVSYLAWTWDAWGNCQSLISSEDGSTNTSSPAGTQYASYVRAHLAAVSTAAAG</sequence>
<dbReference type="Gene3D" id="3.20.20.80">
    <property type="entry name" value="Glycosidases"/>
    <property type="match status" value="1"/>
</dbReference>
<accession>A0A934N8R0</accession>
<keyword evidence="2" id="KW-1185">Reference proteome</keyword>
<comment type="caution">
    <text evidence="1">The sequence shown here is derived from an EMBL/GenBank/DDBJ whole genome shotgun (WGS) entry which is preliminary data.</text>
</comment>
<evidence type="ECO:0000313" key="2">
    <source>
        <dbReference type="Proteomes" id="UP000612893"/>
    </source>
</evidence>
<dbReference type="InterPro" id="IPR017853">
    <property type="entry name" value="GH"/>
</dbReference>
<gene>
    <name evidence="1" type="ORF">JF922_07280</name>
</gene>
<proteinExistence type="predicted"/>
<dbReference type="EMBL" id="JAEKNR010000083">
    <property type="protein sequence ID" value="MBJ7597874.1"/>
    <property type="molecule type" value="Genomic_DNA"/>
</dbReference>
<protein>
    <submittedName>
        <fullName evidence="1">Uncharacterized protein</fullName>
    </submittedName>
</protein>
<organism evidence="1 2">
    <name type="scientific">Candidatus Nephthysia bennettiae</name>
    <dbReference type="NCBI Taxonomy" id="3127016"/>
    <lineage>
        <taxon>Bacteria</taxon>
        <taxon>Bacillati</taxon>
        <taxon>Candidatus Dormiibacterota</taxon>
        <taxon>Candidatus Dormibacteria</taxon>
        <taxon>Candidatus Dormibacterales</taxon>
        <taxon>Candidatus Dormibacteraceae</taxon>
        <taxon>Candidatus Nephthysia</taxon>
    </lineage>
</organism>
<dbReference type="SUPFAM" id="SSF51445">
    <property type="entry name" value="(Trans)glycosidases"/>
    <property type="match status" value="1"/>
</dbReference>
<dbReference type="Proteomes" id="UP000612893">
    <property type="component" value="Unassembled WGS sequence"/>
</dbReference>
<dbReference type="AlphaFoldDB" id="A0A934N8R0"/>